<dbReference type="OrthoDB" id="205993at2759"/>
<dbReference type="AlphaFoldDB" id="A0A1W0X7F7"/>
<evidence type="ECO:0000256" key="1">
    <source>
        <dbReference type="SAM" id="MobiDB-lite"/>
    </source>
</evidence>
<dbReference type="Gene3D" id="6.10.140.1070">
    <property type="match status" value="1"/>
</dbReference>
<dbReference type="Proteomes" id="UP000192578">
    <property type="component" value="Unassembled WGS sequence"/>
</dbReference>
<gene>
    <name evidence="2" type="ORF">BV898_02589</name>
</gene>
<feature type="compositionally biased region" description="Basic residues" evidence="1">
    <location>
        <begin position="166"/>
        <end position="176"/>
    </location>
</feature>
<dbReference type="InterPro" id="IPR006994">
    <property type="entry name" value="TCF25/Rqc1"/>
</dbReference>
<name>A0A1W0X7F7_HYPEX</name>
<sequence>MGLEEKIAEIEKEISRTQKNKATEKHLGLLKSRLIKYKLEFEAAGGKLQEKKATAGGLKTGGKAAGGKKGTAALPTSKPKPERVHRKQNENSSSSDEDGGSEEDSSDDSEEDIPVRQRINPFALLEDDAGGKNAGKSDEDDSGEEADESADTGPSSLPEALSRAAKAQKKKKKKASKAAAGTAGGSHGQPAKPLQSMTEEELIEMFAAQNLLSAGEAALDRATSGRHGWAASSACINAKLLNYRYEFQKTVGKSGMSAMLSGDTAASSSATKATRGLVKGVQSLFVNQPPNTYDPKMVMDQFVEMVKDPRRPNFLVFKRLKKYKEIQRNFLMMVYSNQDQIVQDILHEMPFHTDALLLMCSIYERDDNISSARQAIETALLGLQSCFDFQQRNNPHLHRMSYRYPANRSYFVTLFKHIVLTAPRFPATALEMGKYLFNLDLKEDPLAVILMLDYLALRAKDYSYLIAFCQAFQDRKHLDMLPSFTYSMPLALYIRGTAHSDEEDIRAAGTLLQDALMKFPGLFRLLSEKLDLPRDHLHTPAAFSRLFSLDDNDGLTLLQALYVRRCTDFWKDQGVMAWLMDNVNAVIQRAHENRVLLATYGESRKRLYRGTPSNIWRHVLLLNIPYSEHVFQMRLPADAQSFVFPFDPIPPVNSEEKDEWDLRVHLSPPDRRSNGAATAHPLGAVLPPVANGPADTVMQLVFNATGEFLRQLLPSTAVAAAAEPDPASLVGGEVVMGAAIADDDEESGELRECMDAVETYLHARESTAAEP</sequence>
<evidence type="ECO:0000313" key="2">
    <source>
        <dbReference type="EMBL" id="OQV23469.1"/>
    </source>
</evidence>
<comment type="caution">
    <text evidence="2">The sequence shown here is derived from an EMBL/GenBank/DDBJ whole genome shotgun (WGS) entry which is preliminary data.</text>
</comment>
<dbReference type="PANTHER" id="PTHR22684:SF0">
    <property type="entry name" value="RIBOSOME QUALITY CONTROL COMPLEX SUBUNIT TCF25"/>
    <property type="match status" value="1"/>
</dbReference>
<dbReference type="PANTHER" id="PTHR22684">
    <property type="entry name" value="NULP1-RELATED"/>
    <property type="match status" value="1"/>
</dbReference>
<feature type="compositionally biased region" description="Acidic residues" evidence="1">
    <location>
        <begin position="138"/>
        <end position="150"/>
    </location>
</feature>
<dbReference type="GO" id="GO:1990112">
    <property type="term" value="C:RQC complex"/>
    <property type="evidence" value="ECO:0007669"/>
    <property type="project" value="TreeGrafter"/>
</dbReference>
<proteinExistence type="predicted"/>
<feature type="compositionally biased region" description="Acidic residues" evidence="1">
    <location>
        <begin position="95"/>
        <end position="112"/>
    </location>
</feature>
<evidence type="ECO:0000313" key="3">
    <source>
        <dbReference type="Proteomes" id="UP000192578"/>
    </source>
</evidence>
<dbReference type="EMBL" id="MTYJ01000011">
    <property type="protein sequence ID" value="OQV23469.1"/>
    <property type="molecule type" value="Genomic_DNA"/>
</dbReference>
<accession>A0A1W0X7F7</accession>
<dbReference type="Pfam" id="PF04910">
    <property type="entry name" value="Tcf25"/>
    <property type="match status" value="1"/>
</dbReference>
<protein>
    <submittedName>
        <fullName evidence="2">Transcription factor 25</fullName>
    </submittedName>
</protein>
<reference evidence="3" key="1">
    <citation type="submission" date="2017-01" db="EMBL/GenBank/DDBJ databases">
        <title>Comparative genomics of anhydrobiosis in the tardigrade Hypsibius dujardini.</title>
        <authorList>
            <person name="Yoshida Y."/>
            <person name="Koutsovoulos G."/>
            <person name="Laetsch D."/>
            <person name="Stevens L."/>
            <person name="Kumar S."/>
            <person name="Horikawa D."/>
            <person name="Ishino K."/>
            <person name="Komine S."/>
            <person name="Tomita M."/>
            <person name="Blaxter M."/>
            <person name="Arakawa K."/>
        </authorList>
    </citation>
    <scope>NUCLEOTIDE SEQUENCE [LARGE SCALE GENOMIC DNA]</scope>
    <source>
        <strain evidence="3">Z151</strain>
    </source>
</reference>
<organism evidence="2 3">
    <name type="scientific">Hypsibius exemplaris</name>
    <name type="common">Freshwater tardigrade</name>
    <dbReference type="NCBI Taxonomy" id="2072580"/>
    <lineage>
        <taxon>Eukaryota</taxon>
        <taxon>Metazoa</taxon>
        <taxon>Ecdysozoa</taxon>
        <taxon>Tardigrada</taxon>
        <taxon>Eutardigrada</taxon>
        <taxon>Parachela</taxon>
        <taxon>Hypsibioidea</taxon>
        <taxon>Hypsibiidae</taxon>
        <taxon>Hypsibius</taxon>
    </lineage>
</organism>
<keyword evidence="3" id="KW-1185">Reference proteome</keyword>
<feature type="compositionally biased region" description="Gly residues" evidence="1">
    <location>
        <begin position="58"/>
        <end position="69"/>
    </location>
</feature>
<feature type="region of interest" description="Disordered" evidence="1">
    <location>
        <begin position="45"/>
        <end position="195"/>
    </location>
</feature>